<accession>A0A1J0R867</accession>
<evidence type="ECO:0000256" key="1">
    <source>
        <dbReference type="SAM" id="MobiDB-lite"/>
    </source>
</evidence>
<protein>
    <submittedName>
        <fullName evidence="2">Variant surface glycoprotein 1125.2100</fullName>
    </submittedName>
</protein>
<name>A0A1J0R867_9TRYP</name>
<sequence>MRYTVFLKQKLEAKLATLQADVNKLSNAQRAYALQRELAKNQADEMISKALQLVGEEDQRTAELTLGSSGGKLSKAIEALHGWTLRIATYRQMSAATVTPGQATNGATEGTAQGHPAESTIATTNTPRFTFLHDTNCSLEEPEGNNKVKKSGVNPATFTKIKLTADASIKQAGITIGAAVKSSPQNGYTHGGANGKPNYIGSGGSVTDNYLGATIKLSNKPQTLTETNVFRGGEDRRECAKVQNQPEWHILTAAKLAKDICTAIAAPTSIPTALHEQTLDQLEGNTRLATILRILAGEIKADKPQEAEDSKKTINRLLVAIPADLESKIKKVLTEGTKTIKVNGEDFSGTVMDIAQKANSADLIAYLFAKRTRENAAARTNSTNQEPVVTKQHTKCQTIKDKEKCKAEDGCELKSDTCLAAETKTEDKKDEKCAGKNKKTKKRLLIVNGIEEKFKNSTFPVNNKLVLIAVTLMSSVAF</sequence>
<dbReference type="AlphaFoldDB" id="A0A1J0R867"/>
<dbReference type="EMBL" id="KX700020">
    <property type="protein sequence ID" value="APD73976.1"/>
    <property type="molecule type" value="Genomic_DNA"/>
</dbReference>
<reference evidence="2" key="1">
    <citation type="submission" date="2016-08" db="EMBL/GenBank/DDBJ databases">
        <title>VSG repertoire of Trypanosoma brucei EATRO 1125.</title>
        <authorList>
            <person name="Cross G.A."/>
        </authorList>
    </citation>
    <scope>NUCLEOTIDE SEQUENCE</scope>
    <source>
        <strain evidence="2">EATRO 1125</strain>
    </source>
</reference>
<proteinExistence type="predicted"/>
<feature type="region of interest" description="Disordered" evidence="1">
    <location>
        <begin position="100"/>
        <end position="119"/>
    </location>
</feature>
<organism evidence="2">
    <name type="scientific">Trypanosoma brucei</name>
    <dbReference type="NCBI Taxonomy" id="5691"/>
    <lineage>
        <taxon>Eukaryota</taxon>
        <taxon>Discoba</taxon>
        <taxon>Euglenozoa</taxon>
        <taxon>Kinetoplastea</taxon>
        <taxon>Metakinetoplastina</taxon>
        <taxon>Trypanosomatida</taxon>
        <taxon>Trypanosomatidae</taxon>
        <taxon>Trypanosoma</taxon>
    </lineage>
</organism>
<dbReference type="VEuPathDB" id="TriTrypDB:Tb427_000309800"/>
<evidence type="ECO:0000313" key="2">
    <source>
        <dbReference type="EMBL" id="APD73976.1"/>
    </source>
</evidence>
<feature type="compositionally biased region" description="Polar residues" evidence="1">
    <location>
        <begin position="100"/>
        <end position="111"/>
    </location>
</feature>
<dbReference type="VEuPathDB" id="TriTrypDB:Tb1125.11.18460"/>